<keyword evidence="3" id="KW-1185">Reference proteome</keyword>
<dbReference type="EMBL" id="BGPR01024893">
    <property type="protein sequence ID" value="GBN93330.1"/>
    <property type="molecule type" value="Genomic_DNA"/>
</dbReference>
<dbReference type="EMBL" id="BGPR01024283">
    <property type="protein sequence ID" value="GBN92253.1"/>
    <property type="molecule type" value="Genomic_DNA"/>
</dbReference>
<proteinExistence type="predicted"/>
<accession>A0A4Y2SX66</accession>
<sequence>MENNPRMNIPCLLFSPPNQTVPRESNSGGQSVCPSSATCDKPLRLEVGSPASFEPLTPTFCRFISILFSPNITVYQTPFLTLPVCRCIYPTGTSDPSFSRIRSCGGVPVCVSPIDLHPPARKDTGVRVFCGQKQRTERAADCCCGAAGGFHPTPDLCMDCELDRCVISTPRMLR</sequence>
<gene>
    <name evidence="2" type="ORF">AVEN_265352_1</name>
    <name evidence="1" type="ORF">AVEN_96755_1</name>
</gene>
<evidence type="ECO:0000313" key="3">
    <source>
        <dbReference type="Proteomes" id="UP000499080"/>
    </source>
</evidence>
<evidence type="ECO:0000313" key="2">
    <source>
        <dbReference type="EMBL" id="GBN93330.1"/>
    </source>
</evidence>
<evidence type="ECO:0000313" key="1">
    <source>
        <dbReference type="EMBL" id="GBN92253.1"/>
    </source>
</evidence>
<name>A0A4Y2SX66_ARAVE</name>
<reference evidence="1 3" key="1">
    <citation type="journal article" date="2019" name="Sci. Rep.">
        <title>Orb-weaving spider Araneus ventricosus genome elucidates the spidroin gene catalogue.</title>
        <authorList>
            <person name="Kono N."/>
            <person name="Nakamura H."/>
            <person name="Ohtoshi R."/>
            <person name="Moran D.A.P."/>
            <person name="Shinohara A."/>
            <person name="Yoshida Y."/>
            <person name="Fujiwara M."/>
            <person name="Mori M."/>
            <person name="Tomita M."/>
            <person name="Arakawa K."/>
        </authorList>
    </citation>
    <scope>NUCLEOTIDE SEQUENCE [LARGE SCALE GENOMIC DNA]</scope>
</reference>
<dbReference type="AlphaFoldDB" id="A0A4Y2SX66"/>
<protein>
    <submittedName>
        <fullName evidence="1">Uncharacterized protein</fullName>
    </submittedName>
</protein>
<organism evidence="1 3">
    <name type="scientific">Araneus ventricosus</name>
    <name type="common">Orbweaver spider</name>
    <name type="synonym">Epeira ventricosa</name>
    <dbReference type="NCBI Taxonomy" id="182803"/>
    <lineage>
        <taxon>Eukaryota</taxon>
        <taxon>Metazoa</taxon>
        <taxon>Ecdysozoa</taxon>
        <taxon>Arthropoda</taxon>
        <taxon>Chelicerata</taxon>
        <taxon>Arachnida</taxon>
        <taxon>Araneae</taxon>
        <taxon>Araneomorphae</taxon>
        <taxon>Entelegynae</taxon>
        <taxon>Araneoidea</taxon>
        <taxon>Araneidae</taxon>
        <taxon>Araneus</taxon>
    </lineage>
</organism>
<comment type="caution">
    <text evidence="1">The sequence shown here is derived from an EMBL/GenBank/DDBJ whole genome shotgun (WGS) entry which is preliminary data.</text>
</comment>
<dbReference type="Proteomes" id="UP000499080">
    <property type="component" value="Unassembled WGS sequence"/>
</dbReference>